<evidence type="ECO:0000313" key="2">
    <source>
        <dbReference type="Proteomes" id="UP000274033"/>
    </source>
</evidence>
<gene>
    <name evidence="1" type="ORF">EBB45_06665</name>
</gene>
<dbReference type="Proteomes" id="UP000274033">
    <property type="component" value="Unassembled WGS sequence"/>
</dbReference>
<protein>
    <submittedName>
        <fullName evidence="1">Uncharacterized protein</fullName>
    </submittedName>
</protein>
<sequence>MEKEEKERKQFLVQQLEWFKKQDLILEEIEFKLLEMKRIAQYVANDNLTSLENEQLNAQFNKLKSEVHLLEKQLHSIVH</sequence>
<name>A0A3N9UGY7_9BACI</name>
<keyword evidence="2" id="KW-1185">Reference proteome</keyword>
<comment type="caution">
    <text evidence="1">The sequence shown here is derived from an EMBL/GenBank/DDBJ whole genome shotgun (WGS) entry which is preliminary data.</text>
</comment>
<reference evidence="1 2" key="1">
    <citation type="journal article" date="2013" name="J. Microbiol.">
        <title>Lysinibacillus chungkukjangi sp. nov., isolated from Chungkukjang, Korean fermented soybean food.</title>
        <authorList>
            <person name="Kim S.J."/>
            <person name="Jang Y.H."/>
            <person name="Hamada M."/>
            <person name="Ahn J.H."/>
            <person name="Weon H.Y."/>
            <person name="Suzuki K."/>
            <person name="Whang K.S."/>
            <person name="Kwon S.W."/>
        </authorList>
    </citation>
    <scope>NUCLEOTIDE SEQUENCE [LARGE SCALE GENOMIC DNA]</scope>
    <source>
        <strain evidence="1 2">MCCC 1A12701</strain>
    </source>
</reference>
<organism evidence="1 2">
    <name type="scientific">Lysinibacillus composti</name>
    <dbReference type="NCBI Taxonomy" id="720633"/>
    <lineage>
        <taxon>Bacteria</taxon>
        <taxon>Bacillati</taxon>
        <taxon>Bacillota</taxon>
        <taxon>Bacilli</taxon>
        <taxon>Bacillales</taxon>
        <taxon>Bacillaceae</taxon>
        <taxon>Lysinibacillus</taxon>
    </lineage>
</organism>
<dbReference type="AlphaFoldDB" id="A0A3N9UGY7"/>
<evidence type="ECO:0000313" key="1">
    <source>
        <dbReference type="EMBL" id="RQW75423.1"/>
    </source>
</evidence>
<dbReference type="EMBL" id="RRCT01000004">
    <property type="protein sequence ID" value="RQW75423.1"/>
    <property type="molecule type" value="Genomic_DNA"/>
</dbReference>
<dbReference type="OrthoDB" id="2887155at2"/>
<accession>A0A3N9UGY7</accession>
<dbReference type="RefSeq" id="WP_124763725.1">
    <property type="nucleotide sequence ID" value="NZ_JAFBDY010000003.1"/>
</dbReference>
<proteinExistence type="predicted"/>